<accession>A0A0T5P337</accession>
<keyword evidence="4" id="KW-1185">Reference proteome</keyword>
<dbReference type="SUPFAM" id="SSF51182">
    <property type="entry name" value="RmlC-like cupins"/>
    <property type="match status" value="1"/>
</dbReference>
<dbReference type="InterPro" id="IPR008579">
    <property type="entry name" value="UGlyAH_Cupin_dom"/>
</dbReference>
<dbReference type="OrthoDB" id="9799053at2"/>
<dbReference type="PANTHER" id="PTHR40943">
    <property type="entry name" value="CYTOPLASMIC PROTEIN-RELATED"/>
    <property type="match status" value="1"/>
</dbReference>
<evidence type="ECO:0000313" key="3">
    <source>
        <dbReference type="EMBL" id="QEW25242.1"/>
    </source>
</evidence>
<gene>
    <name evidence="3" type="ORF">RIdsm_01028</name>
    <name evidence="2" type="ORF">XM52_23400</name>
</gene>
<dbReference type="EMBL" id="CP031598">
    <property type="protein sequence ID" value="QEW25242.1"/>
    <property type="molecule type" value="Genomic_DNA"/>
</dbReference>
<dbReference type="CDD" id="cd02227">
    <property type="entry name" value="cupin_TM1112-like"/>
    <property type="match status" value="1"/>
</dbReference>
<protein>
    <submittedName>
        <fullName evidence="2">Cupin</fullName>
    </submittedName>
</protein>
<dbReference type="Gene3D" id="2.60.120.10">
    <property type="entry name" value="Jelly Rolls"/>
    <property type="match status" value="1"/>
</dbReference>
<dbReference type="AlphaFoldDB" id="A0A0T5P337"/>
<proteinExistence type="predicted"/>
<sequence length="122" mass="13125">MIDLKTFENLAGQPVGDFAAKPTTLTEGQEEASSLLWTSEDGRTKIGVWECTPGHFTADRTAAGEYCHIISGRATVSGPDGEGETRDVGPGDLLVLPQGWTGKWVIHEHMRKLFVISASPDA</sequence>
<dbReference type="RefSeq" id="WP_057820130.1">
    <property type="nucleotide sequence ID" value="NZ_CP031598.1"/>
</dbReference>
<reference evidence="3 5" key="2">
    <citation type="submission" date="2018-08" db="EMBL/GenBank/DDBJ databases">
        <title>Genetic Globetrotter - A new plasmid hitch-hiking vast phylogenetic and geographic distances.</title>
        <authorList>
            <person name="Vollmers J."/>
            <person name="Petersen J."/>
        </authorList>
    </citation>
    <scope>NUCLEOTIDE SEQUENCE [LARGE SCALE GENOMIC DNA]</scope>
    <source>
        <strain evidence="3 5">DSM 26383</strain>
    </source>
</reference>
<dbReference type="Pfam" id="PF05899">
    <property type="entry name" value="Cupin_3"/>
    <property type="match status" value="1"/>
</dbReference>
<dbReference type="EMBL" id="LAXI01000021">
    <property type="protein sequence ID" value="KRS15559.1"/>
    <property type="molecule type" value="Genomic_DNA"/>
</dbReference>
<dbReference type="KEGG" id="rid:RIdsm_01028"/>
<evidence type="ECO:0000313" key="5">
    <source>
        <dbReference type="Proteomes" id="UP000325785"/>
    </source>
</evidence>
<feature type="domain" description="(S)-ureidoglycine aminohydrolase cupin" evidence="1">
    <location>
        <begin position="39"/>
        <end position="113"/>
    </location>
</feature>
<name>A0A0T5P337_9RHOB</name>
<dbReference type="STRING" id="540747.SAMN04488031_106130"/>
<evidence type="ECO:0000259" key="1">
    <source>
        <dbReference type="Pfam" id="PF05899"/>
    </source>
</evidence>
<dbReference type="PATRIC" id="fig|540747.5.peg.3037"/>
<dbReference type="Proteomes" id="UP000051401">
    <property type="component" value="Unassembled WGS sequence"/>
</dbReference>
<dbReference type="InterPro" id="IPR011051">
    <property type="entry name" value="RmlC_Cupin_sf"/>
</dbReference>
<evidence type="ECO:0000313" key="4">
    <source>
        <dbReference type="Proteomes" id="UP000051401"/>
    </source>
</evidence>
<dbReference type="Proteomes" id="UP000325785">
    <property type="component" value="Chromosome"/>
</dbReference>
<dbReference type="PANTHER" id="PTHR40943:SF1">
    <property type="entry name" value="CYTOPLASMIC PROTEIN"/>
    <property type="match status" value="1"/>
</dbReference>
<reference evidence="2 4" key="1">
    <citation type="submission" date="2015-04" db="EMBL/GenBank/DDBJ databases">
        <title>The draft genome sequence of Roseovarius indicus B108T.</title>
        <authorList>
            <person name="Li G."/>
            <person name="Lai Q."/>
            <person name="Shao Z."/>
            <person name="Yan P."/>
        </authorList>
    </citation>
    <scope>NUCLEOTIDE SEQUENCE [LARGE SCALE GENOMIC DNA]</scope>
    <source>
        <strain evidence="2 4">B108</strain>
    </source>
</reference>
<evidence type="ECO:0000313" key="2">
    <source>
        <dbReference type="EMBL" id="KRS15559.1"/>
    </source>
</evidence>
<organism evidence="2 4">
    <name type="scientific">Roseovarius indicus</name>
    <dbReference type="NCBI Taxonomy" id="540747"/>
    <lineage>
        <taxon>Bacteria</taxon>
        <taxon>Pseudomonadati</taxon>
        <taxon>Pseudomonadota</taxon>
        <taxon>Alphaproteobacteria</taxon>
        <taxon>Rhodobacterales</taxon>
        <taxon>Roseobacteraceae</taxon>
        <taxon>Roseovarius</taxon>
    </lineage>
</organism>
<dbReference type="InterPro" id="IPR014710">
    <property type="entry name" value="RmlC-like_jellyroll"/>
</dbReference>